<dbReference type="Gene3D" id="1.10.132.20">
    <property type="entry name" value="Ribosome-recycling factor"/>
    <property type="match status" value="1"/>
</dbReference>
<dbReference type="InterPro" id="IPR036191">
    <property type="entry name" value="RRF_sf"/>
</dbReference>
<evidence type="ECO:0000256" key="3">
    <source>
        <dbReference type="ARBA" id="ARBA00022490"/>
    </source>
</evidence>
<dbReference type="InterPro" id="IPR023584">
    <property type="entry name" value="Ribosome_recyc_fac_dom"/>
</dbReference>
<dbReference type="OrthoDB" id="9804006at2"/>
<keyword evidence="3 6" id="KW-0963">Cytoplasm</keyword>
<evidence type="ECO:0000256" key="5">
    <source>
        <dbReference type="ARBA" id="ARBA00025050"/>
    </source>
</evidence>
<evidence type="ECO:0000256" key="7">
    <source>
        <dbReference type="SAM" id="Coils"/>
    </source>
</evidence>
<dbReference type="GO" id="GO:0043023">
    <property type="term" value="F:ribosomal large subunit binding"/>
    <property type="evidence" value="ECO:0007669"/>
    <property type="project" value="TreeGrafter"/>
</dbReference>
<dbReference type="SUPFAM" id="SSF55194">
    <property type="entry name" value="Ribosome recycling factor, RRF"/>
    <property type="match status" value="1"/>
</dbReference>
<comment type="function">
    <text evidence="5 6">Responsible for the release of ribosomes from messenger RNA at the termination of protein biosynthesis. May increase the efficiency of translation by recycling ribosomes from one round of translation to another.</text>
</comment>
<keyword evidence="4 6" id="KW-0648">Protein biosynthesis</keyword>
<reference evidence="9 10" key="2">
    <citation type="submission" date="2019-05" db="EMBL/GenBank/DDBJ databases">
        <authorList>
            <person name="Suflita J.M."/>
            <person name="Marks C.R."/>
        </authorList>
    </citation>
    <scope>NUCLEOTIDE SEQUENCE [LARGE SCALE GENOMIC DNA]</scope>
    <source>
        <strain evidence="9 10">ALDC</strain>
    </source>
</reference>
<dbReference type="RefSeq" id="WP_137423391.1">
    <property type="nucleotide sequence ID" value="NZ_CP040098.1"/>
</dbReference>
<evidence type="ECO:0000313" key="10">
    <source>
        <dbReference type="Proteomes" id="UP000298602"/>
    </source>
</evidence>
<feature type="domain" description="Ribosome recycling factor" evidence="8">
    <location>
        <begin position="20"/>
        <end position="183"/>
    </location>
</feature>
<dbReference type="EMBL" id="CP040098">
    <property type="protein sequence ID" value="QCQ21420.1"/>
    <property type="molecule type" value="Genomic_DNA"/>
</dbReference>
<keyword evidence="10" id="KW-1185">Reference proteome</keyword>
<dbReference type="FunFam" id="1.10.132.20:FF:000001">
    <property type="entry name" value="Ribosome-recycling factor"/>
    <property type="match status" value="1"/>
</dbReference>
<dbReference type="PANTHER" id="PTHR20982">
    <property type="entry name" value="RIBOSOME RECYCLING FACTOR"/>
    <property type="match status" value="1"/>
</dbReference>
<keyword evidence="7" id="KW-0175">Coiled coil</keyword>
<dbReference type="HAMAP" id="MF_00040">
    <property type="entry name" value="RRF"/>
    <property type="match status" value="1"/>
</dbReference>
<sequence length="185" mass="21163">MLNDVYEDCKDRMNKVIANLEKDFKRLRTGRASVSLLEGIRVDYYGASTPLNQLATLSVPEPRLILIQPWDQSAIGEVEKAILKSELGLTPMNDGKIIRINIPPLTEERRRDLVKLVKKMAEEAKVAVRNVRRDANEMIKDLKKEKEISEDDAFKAQEEVQKITDDFIKKVDELSAAKEKEILEV</sequence>
<dbReference type="NCBIfam" id="TIGR00496">
    <property type="entry name" value="frr"/>
    <property type="match status" value="1"/>
</dbReference>
<evidence type="ECO:0000256" key="6">
    <source>
        <dbReference type="HAMAP-Rule" id="MF_00040"/>
    </source>
</evidence>
<dbReference type="Pfam" id="PF01765">
    <property type="entry name" value="RRF"/>
    <property type="match status" value="1"/>
</dbReference>
<protein>
    <recommendedName>
        <fullName evidence="6">Ribosome-recycling factor</fullName>
        <shortName evidence="6">RRF</shortName>
    </recommendedName>
    <alternativeName>
        <fullName evidence="6">Ribosome-releasing factor</fullName>
    </alternativeName>
</protein>
<comment type="similarity">
    <text evidence="2 6">Belongs to the RRF family.</text>
</comment>
<name>A0A4P8L102_9BACT</name>
<evidence type="ECO:0000256" key="4">
    <source>
        <dbReference type="ARBA" id="ARBA00022917"/>
    </source>
</evidence>
<dbReference type="PANTHER" id="PTHR20982:SF3">
    <property type="entry name" value="MITOCHONDRIAL RIBOSOME RECYCLING FACTOR PSEUDO 1"/>
    <property type="match status" value="1"/>
</dbReference>
<dbReference type="KEGG" id="dax:FDQ92_04045"/>
<evidence type="ECO:0000313" key="9">
    <source>
        <dbReference type="EMBL" id="QCQ21420.1"/>
    </source>
</evidence>
<dbReference type="FunFam" id="3.30.1360.40:FF:000001">
    <property type="entry name" value="Ribosome-recycling factor"/>
    <property type="match status" value="1"/>
</dbReference>
<gene>
    <name evidence="6" type="primary">frr</name>
    <name evidence="9" type="ORF">FDQ92_04045</name>
</gene>
<dbReference type="InterPro" id="IPR002661">
    <property type="entry name" value="Ribosome_recyc_fac"/>
</dbReference>
<dbReference type="GO" id="GO:0006415">
    <property type="term" value="P:translational termination"/>
    <property type="evidence" value="ECO:0007669"/>
    <property type="project" value="UniProtKB-UniRule"/>
</dbReference>
<reference evidence="9 10" key="1">
    <citation type="submission" date="2019-05" db="EMBL/GenBank/DDBJ databases">
        <title>The Complete Genome Sequence of the n-alkane-degrading Desulfoglaeba alkanexedens ALDC reveals multiple alkylsuccinate synthase gene clusters.</title>
        <authorList>
            <person name="Callaghan A.V."/>
            <person name="Davidova I.A."/>
            <person name="Duncan K.E."/>
            <person name="Morris B."/>
            <person name="McInerney M.J."/>
        </authorList>
    </citation>
    <scope>NUCLEOTIDE SEQUENCE [LARGE SCALE GENOMIC DNA]</scope>
    <source>
        <strain evidence="9 10">ALDC</strain>
    </source>
</reference>
<comment type="subcellular location">
    <subcellularLocation>
        <location evidence="1 6">Cytoplasm</location>
    </subcellularLocation>
</comment>
<dbReference type="Proteomes" id="UP000298602">
    <property type="component" value="Chromosome"/>
</dbReference>
<organism evidence="9 10">
    <name type="scientific">Desulfoglaeba alkanexedens ALDC</name>
    <dbReference type="NCBI Taxonomy" id="980445"/>
    <lineage>
        <taxon>Bacteria</taxon>
        <taxon>Pseudomonadati</taxon>
        <taxon>Thermodesulfobacteriota</taxon>
        <taxon>Syntrophobacteria</taxon>
        <taxon>Syntrophobacterales</taxon>
        <taxon>Syntrophobacteraceae</taxon>
        <taxon>Desulfoglaeba</taxon>
    </lineage>
</organism>
<dbReference type="CDD" id="cd00520">
    <property type="entry name" value="RRF"/>
    <property type="match status" value="1"/>
</dbReference>
<evidence type="ECO:0000256" key="1">
    <source>
        <dbReference type="ARBA" id="ARBA00004496"/>
    </source>
</evidence>
<dbReference type="Gene3D" id="3.30.1360.40">
    <property type="match status" value="1"/>
</dbReference>
<proteinExistence type="inferred from homology"/>
<accession>A0A4P8L102</accession>
<evidence type="ECO:0000256" key="2">
    <source>
        <dbReference type="ARBA" id="ARBA00005912"/>
    </source>
</evidence>
<dbReference type="AlphaFoldDB" id="A0A4P8L102"/>
<evidence type="ECO:0000259" key="8">
    <source>
        <dbReference type="Pfam" id="PF01765"/>
    </source>
</evidence>
<feature type="coiled-coil region" evidence="7">
    <location>
        <begin position="121"/>
        <end position="159"/>
    </location>
</feature>
<dbReference type="GO" id="GO:0005737">
    <property type="term" value="C:cytoplasm"/>
    <property type="evidence" value="ECO:0007669"/>
    <property type="project" value="UniProtKB-SubCell"/>
</dbReference>